<dbReference type="Pfam" id="PF14512">
    <property type="entry name" value="TM1586_NiRdase"/>
    <property type="match status" value="1"/>
</dbReference>
<gene>
    <name evidence="2" type="ORF">QUW28_03335</name>
</gene>
<dbReference type="RefSeq" id="WP_289544568.1">
    <property type="nucleotide sequence ID" value="NZ_JAUDDZ010000003.1"/>
</dbReference>
<organism evidence="2 3">
    <name type="scientific">Enorma phocaeensis</name>
    <dbReference type="NCBI Taxonomy" id="1871019"/>
    <lineage>
        <taxon>Bacteria</taxon>
        <taxon>Bacillati</taxon>
        <taxon>Actinomycetota</taxon>
        <taxon>Coriobacteriia</taxon>
        <taxon>Coriobacteriales</taxon>
        <taxon>Coriobacteriaceae</taxon>
        <taxon>Enorma</taxon>
    </lineage>
</organism>
<dbReference type="Gene3D" id="3.40.109.30">
    <property type="entry name" value="putative nitroreductase (tm1586), domain 2"/>
    <property type="match status" value="1"/>
</dbReference>
<keyword evidence="3" id="KW-1185">Reference proteome</keyword>
<comment type="caution">
    <text evidence="2">The sequence shown here is derived from an EMBL/GenBank/DDBJ whole genome shotgun (WGS) entry which is preliminary data.</text>
</comment>
<reference evidence="2 3" key="2">
    <citation type="submission" date="2023-06" db="EMBL/GenBank/DDBJ databases">
        <authorList>
            <person name="Zeman M."/>
            <person name="Kubasova T."/>
            <person name="Jahodarova E."/>
            <person name="Nykrynova M."/>
            <person name="Rychlik I."/>
        </authorList>
    </citation>
    <scope>NUCLEOTIDE SEQUENCE [LARGE SCALE GENOMIC DNA]</scope>
    <source>
        <strain evidence="2 3">154_Feed</strain>
    </source>
</reference>
<proteinExistence type="predicted"/>
<dbReference type="Gene3D" id="3.40.109.10">
    <property type="entry name" value="NADH Oxidase"/>
    <property type="match status" value="1"/>
</dbReference>
<dbReference type="InterPro" id="IPR029478">
    <property type="entry name" value="TM1586_NiRdase"/>
</dbReference>
<dbReference type="InterPro" id="IPR000415">
    <property type="entry name" value="Nitroreductase-like"/>
</dbReference>
<name>A0ABT7V7S7_9ACTN</name>
<dbReference type="SUPFAM" id="SSF55469">
    <property type="entry name" value="FMN-dependent nitroreductase-like"/>
    <property type="match status" value="1"/>
</dbReference>
<evidence type="ECO:0000313" key="3">
    <source>
        <dbReference type="Proteomes" id="UP001529421"/>
    </source>
</evidence>
<feature type="domain" description="Putative nitroreductase TM1586" evidence="1">
    <location>
        <begin position="5"/>
        <end position="208"/>
    </location>
</feature>
<reference evidence="3" key="1">
    <citation type="submission" date="2023-06" db="EMBL/GenBank/DDBJ databases">
        <title>Identification and characterization of horizontal gene transfer across gut microbiota members of farm animals based on homology search.</title>
        <authorList>
            <person name="Zeman M."/>
            <person name="Kubasova T."/>
            <person name="Jahodarova E."/>
            <person name="Nykrynova M."/>
            <person name="Rychlik I."/>
        </authorList>
    </citation>
    <scope>NUCLEOTIDE SEQUENCE [LARGE SCALE GENOMIC DNA]</scope>
    <source>
        <strain evidence="3">154_Feed</strain>
    </source>
</reference>
<protein>
    <submittedName>
        <fullName evidence="2">Nitroreductase family protein</fullName>
    </submittedName>
</protein>
<evidence type="ECO:0000259" key="1">
    <source>
        <dbReference type="Pfam" id="PF14512"/>
    </source>
</evidence>
<accession>A0ABT7V7S7</accession>
<dbReference type="Proteomes" id="UP001529421">
    <property type="component" value="Unassembled WGS sequence"/>
</dbReference>
<dbReference type="EMBL" id="JAUDDZ010000003">
    <property type="protein sequence ID" value="MDM8274540.1"/>
    <property type="molecule type" value="Genomic_DNA"/>
</dbReference>
<sequence length="218" mass="23684">MSFVSDRHLEGEALAQIQREIDACNEQFGLSMQLCLDNPQAFDGTLAHYGSFRGVRNHIALVGPKRPALDEDCGTAGGRVVLLAQSLGLNTCWVALTFRRRASAARIAPGERFVCCIAIGYGENDGASHSVKPIEKLARTGSNALDTMPAWFVSGLKAAQLAPTALNQQRFCFELDEDRRAVHARTLPAPSCGHIDLGIARLHFELGANTVSDDWMFS</sequence>
<evidence type="ECO:0000313" key="2">
    <source>
        <dbReference type="EMBL" id="MDM8274540.1"/>
    </source>
</evidence>